<dbReference type="SMART" id="SM00345">
    <property type="entry name" value="HTH_GNTR"/>
    <property type="match status" value="1"/>
</dbReference>
<keyword evidence="2" id="KW-0238">DNA-binding</keyword>
<dbReference type="Gene3D" id="1.20.120.530">
    <property type="entry name" value="GntR ligand-binding domain-like"/>
    <property type="match status" value="1"/>
</dbReference>
<dbReference type="Proteomes" id="UP000665020">
    <property type="component" value="Chromosome"/>
</dbReference>
<dbReference type="Gene3D" id="1.10.10.10">
    <property type="entry name" value="Winged helix-like DNA-binding domain superfamily/Winged helix DNA-binding domain"/>
    <property type="match status" value="1"/>
</dbReference>
<keyword evidence="6" id="KW-1185">Reference proteome</keyword>
<keyword evidence="3" id="KW-0804">Transcription</keyword>
<feature type="domain" description="HTH gntR-type" evidence="4">
    <location>
        <begin position="7"/>
        <end position="75"/>
    </location>
</feature>
<evidence type="ECO:0000256" key="1">
    <source>
        <dbReference type="ARBA" id="ARBA00023015"/>
    </source>
</evidence>
<proteinExistence type="predicted"/>
<dbReference type="EMBL" id="CP046640">
    <property type="protein sequence ID" value="QTL99755.1"/>
    <property type="molecule type" value="Genomic_DNA"/>
</dbReference>
<dbReference type="InterPro" id="IPR011711">
    <property type="entry name" value="GntR_C"/>
</dbReference>
<dbReference type="PANTHER" id="PTHR43537:SF5">
    <property type="entry name" value="UXU OPERON TRANSCRIPTIONAL REGULATOR"/>
    <property type="match status" value="1"/>
</dbReference>
<dbReference type="RefSeq" id="WP_230868083.1">
    <property type="nucleotide sequence ID" value="NZ_CP046640.1"/>
</dbReference>
<name>A0A8A7KI59_9FIRM</name>
<dbReference type="InterPro" id="IPR008920">
    <property type="entry name" value="TF_FadR/GntR_C"/>
</dbReference>
<dbReference type="PANTHER" id="PTHR43537">
    <property type="entry name" value="TRANSCRIPTIONAL REGULATOR, GNTR FAMILY"/>
    <property type="match status" value="1"/>
</dbReference>
<sequence>MKPIIKKTAVDLTVENLINYIKDGEAIIGDKLPSENELCKQMNVSRTTIREAFRVLQSKGYINIKTGKGAFVLSKKENFMQDATEWIRKHKIEMSDYIEVRIAMDPLSARLAAKNRTKEDINSLKEMQELFVASVENSDYEKMAELDAKFHERIALASNNDLLVVLGRIVNDFFKVLRKNSFKFEENAKHAILPHQKILDSIIIQDEDKAAKESLLHMRQALKDLCNN</sequence>
<evidence type="ECO:0000313" key="6">
    <source>
        <dbReference type="Proteomes" id="UP000665020"/>
    </source>
</evidence>
<dbReference type="InterPro" id="IPR000524">
    <property type="entry name" value="Tscrpt_reg_HTH_GntR"/>
</dbReference>
<dbReference type="SUPFAM" id="SSF46785">
    <property type="entry name" value="Winged helix' DNA-binding domain"/>
    <property type="match status" value="1"/>
</dbReference>
<evidence type="ECO:0000313" key="5">
    <source>
        <dbReference type="EMBL" id="QTL99755.1"/>
    </source>
</evidence>
<dbReference type="InterPro" id="IPR036390">
    <property type="entry name" value="WH_DNA-bd_sf"/>
</dbReference>
<dbReference type="GO" id="GO:0003700">
    <property type="term" value="F:DNA-binding transcription factor activity"/>
    <property type="evidence" value="ECO:0007669"/>
    <property type="project" value="InterPro"/>
</dbReference>
<dbReference type="AlphaFoldDB" id="A0A8A7KI59"/>
<evidence type="ECO:0000256" key="3">
    <source>
        <dbReference type="ARBA" id="ARBA00023163"/>
    </source>
</evidence>
<dbReference type="KEGG" id="ifn:GM661_18240"/>
<evidence type="ECO:0000256" key="2">
    <source>
        <dbReference type="ARBA" id="ARBA00023125"/>
    </source>
</evidence>
<dbReference type="PROSITE" id="PS50949">
    <property type="entry name" value="HTH_GNTR"/>
    <property type="match status" value="1"/>
</dbReference>
<dbReference type="SMART" id="SM00895">
    <property type="entry name" value="FCD"/>
    <property type="match status" value="1"/>
</dbReference>
<reference evidence="5" key="1">
    <citation type="submission" date="2019-12" db="EMBL/GenBank/DDBJ databases">
        <authorList>
            <person name="zhang j."/>
            <person name="sun C.M."/>
        </authorList>
    </citation>
    <scope>NUCLEOTIDE SEQUENCE</scope>
    <source>
        <strain evidence="5">NS-1</strain>
    </source>
</reference>
<dbReference type="GO" id="GO:0003677">
    <property type="term" value="F:DNA binding"/>
    <property type="evidence" value="ECO:0007669"/>
    <property type="project" value="UniProtKB-KW"/>
</dbReference>
<organism evidence="5 6">
    <name type="scientific">Iocasia fonsfrigidae</name>
    <dbReference type="NCBI Taxonomy" id="2682810"/>
    <lineage>
        <taxon>Bacteria</taxon>
        <taxon>Bacillati</taxon>
        <taxon>Bacillota</taxon>
        <taxon>Clostridia</taxon>
        <taxon>Halanaerobiales</taxon>
        <taxon>Halanaerobiaceae</taxon>
        <taxon>Iocasia</taxon>
    </lineage>
</organism>
<protein>
    <submittedName>
        <fullName evidence="5">FCD domain-containing protein</fullName>
    </submittedName>
</protein>
<gene>
    <name evidence="5" type="ORF">GM661_18240</name>
</gene>
<evidence type="ECO:0000259" key="4">
    <source>
        <dbReference type="PROSITE" id="PS50949"/>
    </source>
</evidence>
<dbReference type="Pfam" id="PF00392">
    <property type="entry name" value="GntR"/>
    <property type="match status" value="1"/>
</dbReference>
<dbReference type="PRINTS" id="PR00035">
    <property type="entry name" value="HTHGNTR"/>
</dbReference>
<dbReference type="Pfam" id="PF07729">
    <property type="entry name" value="FCD"/>
    <property type="match status" value="1"/>
</dbReference>
<accession>A0A8A7KI59</accession>
<keyword evidence="1" id="KW-0805">Transcription regulation</keyword>
<dbReference type="InterPro" id="IPR036388">
    <property type="entry name" value="WH-like_DNA-bd_sf"/>
</dbReference>
<dbReference type="SUPFAM" id="SSF48008">
    <property type="entry name" value="GntR ligand-binding domain-like"/>
    <property type="match status" value="1"/>
</dbReference>
<dbReference type="CDD" id="cd07377">
    <property type="entry name" value="WHTH_GntR"/>
    <property type="match status" value="1"/>
</dbReference>